<sequence length="157" mass="17989">MSASPDNSVGVRLQLRWADTDGYGHVNNVTWVRYLEEARIRLFGLPERPDTYTPGEQPILARLDPGCFTITAGQRIEYVNELPYHRQEILATVWISRIGSSSIDLSFRLTDEIDDTVYLLAEATQAVREVETRTAHRFSGRERTVLEEYLAAPNDYR</sequence>
<dbReference type="SUPFAM" id="SSF54637">
    <property type="entry name" value="Thioesterase/thiol ester dehydrase-isomerase"/>
    <property type="match status" value="1"/>
</dbReference>
<dbReference type="Proteomes" id="UP000321379">
    <property type="component" value="Unassembled WGS sequence"/>
</dbReference>
<dbReference type="Pfam" id="PF13279">
    <property type="entry name" value="4HBT_2"/>
    <property type="match status" value="1"/>
</dbReference>
<dbReference type="Gene3D" id="3.10.129.10">
    <property type="entry name" value="Hotdog Thioesterase"/>
    <property type="match status" value="1"/>
</dbReference>
<proteinExistence type="predicted"/>
<dbReference type="RefSeq" id="WP_147784020.1">
    <property type="nucleotide sequence ID" value="NZ_VRMG01000008.1"/>
</dbReference>
<protein>
    <submittedName>
        <fullName evidence="1">Acyl-CoA thioesterase</fullName>
    </submittedName>
</protein>
<accession>A0A5C8UR91</accession>
<gene>
    <name evidence="1" type="ORF">FVP33_12670</name>
</gene>
<organism evidence="1 2">
    <name type="scientific">Lacisediminihabitans profunda</name>
    <dbReference type="NCBI Taxonomy" id="2594790"/>
    <lineage>
        <taxon>Bacteria</taxon>
        <taxon>Bacillati</taxon>
        <taxon>Actinomycetota</taxon>
        <taxon>Actinomycetes</taxon>
        <taxon>Micrococcales</taxon>
        <taxon>Microbacteriaceae</taxon>
        <taxon>Lacisediminihabitans</taxon>
    </lineage>
</organism>
<keyword evidence="2" id="KW-1185">Reference proteome</keyword>
<dbReference type="PANTHER" id="PTHR31793:SF24">
    <property type="entry name" value="LONG-CHAIN ACYL-COA THIOESTERASE FADM"/>
    <property type="match status" value="1"/>
</dbReference>
<dbReference type="InterPro" id="IPR029069">
    <property type="entry name" value="HotDog_dom_sf"/>
</dbReference>
<evidence type="ECO:0000313" key="2">
    <source>
        <dbReference type="Proteomes" id="UP000321379"/>
    </source>
</evidence>
<evidence type="ECO:0000313" key="1">
    <source>
        <dbReference type="EMBL" id="TXN29977.1"/>
    </source>
</evidence>
<reference evidence="1 2" key="1">
    <citation type="submission" date="2019-08" db="EMBL/GenBank/DDBJ databases">
        <title>Bacterial whole genome sequence for Glaciihabitans sp. CHu50b-6-2.</title>
        <authorList>
            <person name="Jin L."/>
        </authorList>
    </citation>
    <scope>NUCLEOTIDE SEQUENCE [LARGE SCALE GENOMIC DNA]</scope>
    <source>
        <strain evidence="1 2">CHu50b-6-2</strain>
    </source>
</reference>
<dbReference type="AlphaFoldDB" id="A0A5C8UR91"/>
<dbReference type="EMBL" id="VRMG01000008">
    <property type="protein sequence ID" value="TXN29977.1"/>
    <property type="molecule type" value="Genomic_DNA"/>
</dbReference>
<dbReference type="GO" id="GO:0047617">
    <property type="term" value="F:fatty acyl-CoA hydrolase activity"/>
    <property type="evidence" value="ECO:0007669"/>
    <property type="project" value="TreeGrafter"/>
</dbReference>
<dbReference type="CDD" id="cd00586">
    <property type="entry name" value="4HBT"/>
    <property type="match status" value="1"/>
</dbReference>
<dbReference type="InterPro" id="IPR050563">
    <property type="entry name" value="4-hydroxybenzoyl-CoA_TE"/>
</dbReference>
<dbReference type="PANTHER" id="PTHR31793">
    <property type="entry name" value="4-HYDROXYBENZOYL-COA THIOESTERASE FAMILY MEMBER"/>
    <property type="match status" value="1"/>
</dbReference>
<name>A0A5C8UR91_9MICO</name>
<comment type="caution">
    <text evidence="1">The sequence shown here is derived from an EMBL/GenBank/DDBJ whole genome shotgun (WGS) entry which is preliminary data.</text>
</comment>